<evidence type="ECO:0000313" key="2">
    <source>
        <dbReference type="EMBL" id="PIT89891.1"/>
    </source>
</evidence>
<sequence>MKQKTAKPNQRWNYYVSLSLILVIILLAGFYLVRVTSAVTDGFKISDQEVKIKDLKPTNQILKEQINNLTNLAVLQTKALANGLTAATQIDYLSIKDIDVAVK</sequence>
<organism evidence="2 3">
    <name type="scientific">Candidatus Kuenenbacteria bacterium CG10_big_fil_rev_8_21_14_0_10_36_11</name>
    <dbReference type="NCBI Taxonomy" id="1974618"/>
    <lineage>
        <taxon>Bacteria</taxon>
        <taxon>Candidatus Kueneniibacteriota</taxon>
    </lineage>
</organism>
<name>A0A2M6WAU7_9BACT</name>
<comment type="caution">
    <text evidence="2">The sequence shown here is derived from an EMBL/GenBank/DDBJ whole genome shotgun (WGS) entry which is preliminary data.</text>
</comment>
<keyword evidence="1" id="KW-0812">Transmembrane</keyword>
<accession>A0A2M6WAU7</accession>
<keyword evidence="1" id="KW-0472">Membrane</keyword>
<evidence type="ECO:0000256" key="1">
    <source>
        <dbReference type="SAM" id="Phobius"/>
    </source>
</evidence>
<dbReference type="AlphaFoldDB" id="A0A2M6WAU7"/>
<evidence type="ECO:0008006" key="4">
    <source>
        <dbReference type="Google" id="ProtNLM"/>
    </source>
</evidence>
<protein>
    <recommendedName>
        <fullName evidence="4">Cell division protein FtsL</fullName>
    </recommendedName>
</protein>
<evidence type="ECO:0000313" key="3">
    <source>
        <dbReference type="Proteomes" id="UP000231464"/>
    </source>
</evidence>
<feature type="transmembrane region" description="Helical" evidence="1">
    <location>
        <begin position="12"/>
        <end position="33"/>
    </location>
</feature>
<dbReference type="Proteomes" id="UP000231464">
    <property type="component" value="Unassembled WGS sequence"/>
</dbReference>
<gene>
    <name evidence="2" type="ORF">COU23_01465</name>
</gene>
<reference evidence="3" key="1">
    <citation type="submission" date="2017-09" db="EMBL/GenBank/DDBJ databases">
        <title>Depth-based differentiation of microbial function through sediment-hosted aquifers and enrichment of novel symbionts in the deep terrestrial subsurface.</title>
        <authorList>
            <person name="Probst A.J."/>
            <person name="Ladd B."/>
            <person name="Jarett J.K."/>
            <person name="Geller-Mcgrath D.E."/>
            <person name="Sieber C.M.K."/>
            <person name="Emerson J.B."/>
            <person name="Anantharaman K."/>
            <person name="Thomas B.C."/>
            <person name="Malmstrom R."/>
            <person name="Stieglmeier M."/>
            <person name="Klingl A."/>
            <person name="Woyke T."/>
            <person name="Ryan C.M."/>
            <person name="Banfield J.F."/>
        </authorList>
    </citation>
    <scope>NUCLEOTIDE SEQUENCE [LARGE SCALE GENOMIC DNA]</scope>
</reference>
<keyword evidence="1" id="KW-1133">Transmembrane helix</keyword>
<proteinExistence type="predicted"/>
<dbReference type="EMBL" id="PFBP01000023">
    <property type="protein sequence ID" value="PIT89891.1"/>
    <property type="molecule type" value="Genomic_DNA"/>
</dbReference>